<reference evidence="2 3" key="1">
    <citation type="submission" date="2017-02" db="EMBL/GenBank/DDBJ databases">
        <authorList>
            <person name="Peterson S.W."/>
        </authorList>
    </citation>
    <scope>NUCLEOTIDE SEQUENCE [LARGE SCALE GENOMIC DNA]</scope>
    <source>
        <strain evidence="2">C6</strain>
    </source>
</reference>
<organism evidence="2 3">
    <name type="scientific">Acinetobacter johnsonii</name>
    <dbReference type="NCBI Taxonomy" id="40214"/>
    <lineage>
        <taxon>Bacteria</taxon>
        <taxon>Pseudomonadati</taxon>
        <taxon>Pseudomonadota</taxon>
        <taxon>Gammaproteobacteria</taxon>
        <taxon>Moraxellales</taxon>
        <taxon>Moraxellaceae</taxon>
        <taxon>Acinetobacter</taxon>
    </lineage>
</organism>
<evidence type="ECO:0000313" key="2">
    <source>
        <dbReference type="EMBL" id="SJX23436.1"/>
    </source>
</evidence>
<dbReference type="EMBL" id="FUUY01000013">
    <property type="protein sequence ID" value="SJX23436.1"/>
    <property type="molecule type" value="Genomic_DNA"/>
</dbReference>
<dbReference type="Proteomes" id="UP000196240">
    <property type="component" value="Unassembled WGS sequence"/>
</dbReference>
<evidence type="ECO:0000313" key="3">
    <source>
        <dbReference type="Proteomes" id="UP000196240"/>
    </source>
</evidence>
<protein>
    <recommendedName>
        <fullName evidence="1">DUF2726 domain-containing protein</fullName>
    </recommendedName>
</protein>
<proteinExistence type="predicted"/>
<dbReference type="InterPro" id="IPR024402">
    <property type="entry name" value="DUF2726"/>
</dbReference>
<feature type="domain" description="DUF2726" evidence="1">
    <location>
        <begin position="37"/>
        <end position="145"/>
    </location>
</feature>
<evidence type="ECO:0000259" key="1">
    <source>
        <dbReference type="Pfam" id="PF10881"/>
    </source>
</evidence>
<name>A0A1R7QGX4_ACIJO</name>
<sequence length="180" mass="20776">MTTYMVIGSVLLILVMILASKALIPKTKQQDSALRQRAIFSMHEQLTYTRLKEILPHHTVLAHVSYDALLTTKFSRTRNKYRNLVADFVIVDSAQQVLAVVALEDPLSLKRSQKAQFQDAILDMAGYKVIRYEEVPDYHQLREDFYGDLYASSRLTKDTRVAKKYDYYNAAQTRKLRLIG</sequence>
<dbReference type="RefSeq" id="WP_087014528.1">
    <property type="nucleotide sequence ID" value="NZ_FUUY01000013.1"/>
</dbReference>
<dbReference type="AlphaFoldDB" id="A0A1R7QGX4"/>
<accession>A0A1R7QGX4</accession>
<dbReference type="Pfam" id="PF10881">
    <property type="entry name" value="DUF2726"/>
    <property type="match status" value="1"/>
</dbReference>
<gene>
    <name evidence="2" type="ORF">ACNJC6_03102</name>
</gene>